<evidence type="ECO:0000256" key="6">
    <source>
        <dbReference type="HAMAP-Rule" id="MF_00922"/>
    </source>
</evidence>
<dbReference type="Proteomes" id="UP001061302">
    <property type="component" value="Chromosome"/>
</dbReference>
<keyword evidence="5 6" id="KW-0449">Lipoprotein</keyword>
<name>A0ABY6DRX5_9NEIS</name>
<dbReference type="HAMAP" id="MF_00922">
    <property type="entry name" value="OM_assembly_BamD"/>
    <property type="match status" value="1"/>
</dbReference>
<proteinExistence type="inferred from homology"/>
<evidence type="ECO:0000313" key="9">
    <source>
        <dbReference type="EMBL" id="UXY17130.1"/>
    </source>
</evidence>
<dbReference type="InterPro" id="IPR017689">
    <property type="entry name" value="BamD"/>
</dbReference>
<dbReference type="NCBIfam" id="TIGR03302">
    <property type="entry name" value="OM_YfiO"/>
    <property type="match status" value="1"/>
</dbReference>
<keyword evidence="4 6" id="KW-0998">Cell outer membrane</keyword>
<dbReference type="PANTHER" id="PTHR37423">
    <property type="entry name" value="SOLUBLE LYTIC MUREIN TRANSGLYCOSYLASE-RELATED"/>
    <property type="match status" value="1"/>
</dbReference>
<dbReference type="Gene3D" id="1.25.40.10">
    <property type="entry name" value="Tetratricopeptide repeat domain"/>
    <property type="match status" value="1"/>
</dbReference>
<evidence type="ECO:0000313" key="10">
    <source>
        <dbReference type="Proteomes" id="UP001061302"/>
    </source>
</evidence>
<sequence>MNKILPRILAATIAAALIAGCAATPQEQDETRGWSAEKIYAEAKAEQISKNYDRSNKLLEKLEARYPYGRHAQQAILETAYNNYKGQEPLLALSAIDRFIKQYPAHPSMDYAFYLRGLVHFNESQGFLSFLSKQDMSERDPQAARDSFESFSQLVTRFPDSRYAADAQLRMGYLIGALADYELHVAKYYYKRGAYLAAANRGKHLLETYGNTKQVEPALGVMVLAYDKLGLTELRDDAKRVLLKNYPDTKVLDPESLQGRAWWAPW</sequence>
<dbReference type="PANTHER" id="PTHR37423:SF1">
    <property type="entry name" value="OUTER MEMBRANE PROTEIN ASSEMBLY FACTOR BAMD"/>
    <property type="match status" value="1"/>
</dbReference>
<evidence type="ECO:0000256" key="7">
    <source>
        <dbReference type="SAM" id="SignalP"/>
    </source>
</evidence>
<dbReference type="RefSeq" id="WP_263126560.1">
    <property type="nucleotide sequence ID" value="NZ_CP106753.1"/>
</dbReference>
<dbReference type="PROSITE" id="PS51257">
    <property type="entry name" value="PROKAR_LIPOPROTEIN"/>
    <property type="match status" value="1"/>
</dbReference>
<keyword evidence="1 6" id="KW-0732">Signal</keyword>
<accession>A0ABY6DRX5</accession>
<dbReference type="EMBL" id="CP106753">
    <property type="protein sequence ID" value="UXY17130.1"/>
    <property type="molecule type" value="Genomic_DNA"/>
</dbReference>
<comment type="similarity">
    <text evidence="6">Belongs to the BamD family.</text>
</comment>
<evidence type="ECO:0000259" key="8">
    <source>
        <dbReference type="Pfam" id="PF13525"/>
    </source>
</evidence>
<dbReference type="InterPro" id="IPR011990">
    <property type="entry name" value="TPR-like_helical_dom_sf"/>
</dbReference>
<protein>
    <recommendedName>
        <fullName evidence="6">Outer membrane protein assembly factor BamD</fullName>
    </recommendedName>
</protein>
<feature type="chain" id="PRO_5045700865" description="Outer membrane protein assembly factor BamD" evidence="7">
    <location>
        <begin position="23"/>
        <end position="266"/>
    </location>
</feature>
<feature type="signal peptide" evidence="7">
    <location>
        <begin position="1"/>
        <end position="22"/>
    </location>
</feature>
<comment type="subcellular location">
    <subcellularLocation>
        <location evidence="6">Cell outer membrane</location>
        <topology evidence="6">Lipid-anchor</topology>
    </subcellularLocation>
</comment>
<reference evidence="9" key="1">
    <citation type="submission" date="2022-10" db="EMBL/GenBank/DDBJ databases">
        <title>Chitiniphilus purpureus sp. nov., a novel chitin-degrading bacterium isolated from crawfish pond sediment.</title>
        <authorList>
            <person name="Li K."/>
        </authorList>
    </citation>
    <scope>NUCLEOTIDE SEQUENCE</scope>
    <source>
        <strain evidence="9">CD1</strain>
    </source>
</reference>
<keyword evidence="10" id="KW-1185">Reference proteome</keyword>
<dbReference type="CDD" id="cd15830">
    <property type="entry name" value="BamD"/>
    <property type="match status" value="1"/>
</dbReference>
<gene>
    <name evidence="6" type="primary">bamD</name>
    <name evidence="9" type="ORF">N8I74_09000</name>
</gene>
<comment type="subunit">
    <text evidence="6">Part of the Bam complex.</text>
</comment>
<feature type="domain" description="Outer membrane lipoprotein BamD-like" evidence="8">
    <location>
        <begin position="36"/>
        <end position="239"/>
    </location>
</feature>
<evidence type="ECO:0000256" key="3">
    <source>
        <dbReference type="ARBA" id="ARBA00023139"/>
    </source>
</evidence>
<evidence type="ECO:0000256" key="2">
    <source>
        <dbReference type="ARBA" id="ARBA00023136"/>
    </source>
</evidence>
<evidence type="ECO:0000256" key="5">
    <source>
        <dbReference type="ARBA" id="ARBA00023288"/>
    </source>
</evidence>
<keyword evidence="2 6" id="KW-0472">Membrane</keyword>
<comment type="function">
    <text evidence="6">Part of the outer membrane protein assembly complex, which is involved in assembly and insertion of beta-barrel proteins into the outer membrane.</text>
</comment>
<organism evidence="9 10">
    <name type="scientific">Chitiniphilus purpureus</name>
    <dbReference type="NCBI Taxonomy" id="2981137"/>
    <lineage>
        <taxon>Bacteria</taxon>
        <taxon>Pseudomonadati</taxon>
        <taxon>Pseudomonadota</taxon>
        <taxon>Betaproteobacteria</taxon>
        <taxon>Neisseriales</taxon>
        <taxon>Chitinibacteraceae</taxon>
        <taxon>Chitiniphilus</taxon>
    </lineage>
</organism>
<evidence type="ECO:0000256" key="1">
    <source>
        <dbReference type="ARBA" id="ARBA00022729"/>
    </source>
</evidence>
<dbReference type="InterPro" id="IPR039565">
    <property type="entry name" value="BamD-like"/>
</dbReference>
<keyword evidence="3 6" id="KW-0564">Palmitate</keyword>
<dbReference type="Pfam" id="PF13525">
    <property type="entry name" value="YfiO"/>
    <property type="match status" value="1"/>
</dbReference>
<evidence type="ECO:0000256" key="4">
    <source>
        <dbReference type="ARBA" id="ARBA00023237"/>
    </source>
</evidence>